<proteinExistence type="predicted"/>
<sequence>MDLPQITPHTFRRHRRPLRAFLMGHEAWFAARDLRRLLNADINPRLLAARLCDDQYRNVYLLNGSGVFEEALVVSESGLLELLCVYCYHPENRLLRRWLSQEVLARLRGGQVLAS</sequence>
<organism evidence="2 3">
    <name type="scientific">Metapseudomonas resinovorans NBRC 106553</name>
    <dbReference type="NCBI Taxonomy" id="1245471"/>
    <lineage>
        <taxon>Bacteria</taxon>
        <taxon>Pseudomonadati</taxon>
        <taxon>Pseudomonadota</taxon>
        <taxon>Gammaproteobacteria</taxon>
        <taxon>Pseudomonadales</taxon>
        <taxon>Pseudomonadaceae</taxon>
        <taxon>Metapseudomonas</taxon>
    </lineage>
</organism>
<dbReference type="AlphaFoldDB" id="S6ALV9"/>
<dbReference type="InterPro" id="IPR003497">
    <property type="entry name" value="BRO_N_domain"/>
</dbReference>
<dbReference type="Pfam" id="PF02498">
    <property type="entry name" value="Bro-N"/>
    <property type="match status" value="1"/>
</dbReference>
<dbReference type="RefSeq" id="WP_016493939.1">
    <property type="nucleotide sequence ID" value="NC_021499.1"/>
</dbReference>
<protein>
    <recommendedName>
        <fullName evidence="1">Bro-N domain-containing protein</fullName>
    </recommendedName>
</protein>
<dbReference type="PATRIC" id="fig|1245471.3.peg.4115"/>
<gene>
    <name evidence="2" type="ORF">PCA10_40730</name>
</gene>
<accession>S6ALV9</accession>
<dbReference type="STRING" id="1245471.PCA10_40730"/>
<dbReference type="HOGENOM" id="CLU_114099_2_0_6"/>
<dbReference type="EMBL" id="AP013068">
    <property type="protein sequence ID" value="BAN49805.1"/>
    <property type="molecule type" value="Genomic_DNA"/>
</dbReference>
<keyword evidence="3" id="KW-1185">Reference proteome</keyword>
<dbReference type="PROSITE" id="PS51750">
    <property type="entry name" value="BRO_N"/>
    <property type="match status" value="1"/>
</dbReference>
<feature type="domain" description="Bro-N" evidence="1">
    <location>
        <begin position="1"/>
        <end position="111"/>
    </location>
</feature>
<dbReference type="SMART" id="SM01040">
    <property type="entry name" value="Bro-N"/>
    <property type="match status" value="1"/>
</dbReference>
<name>S6ALV9_METRE</name>
<dbReference type="eggNOG" id="COG3617">
    <property type="taxonomic scope" value="Bacteria"/>
</dbReference>
<dbReference type="KEGG" id="pre:PCA10_40730"/>
<dbReference type="OrthoDB" id="6982796at2"/>
<evidence type="ECO:0000259" key="1">
    <source>
        <dbReference type="PROSITE" id="PS51750"/>
    </source>
</evidence>
<dbReference type="Proteomes" id="UP000015503">
    <property type="component" value="Chromosome"/>
</dbReference>
<dbReference type="PANTHER" id="PTHR36180">
    <property type="entry name" value="DNA-BINDING PROTEIN-RELATED-RELATED"/>
    <property type="match status" value="1"/>
</dbReference>
<reference evidence="2 3" key="1">
    <citation type="journal article" date="2013" name="Genome Announc.">
        <title>Complete Genome Sequence of the Carbazole Degrader Pseudomonas resinovorans Strain CA10 (NBRC 106553).</title>
        <authorList>
            <person name="Shintani M."/>
            <person name="Hosoyama A."/>
            <person name="Ohji S."/>
            <person name="Tsuchikane K."/>
            <person name="Takarada H."/>
            <person name="Yamazoe A."/>
            <person name="Fujita N."/>
            <person name="Nojiri H."/>
        </authorList>
    </citation>
    <scope>NUCLEOTIDE SEQUENCE [LARGE SCALE GENOMIC DNA]</scope>
    <source>
        <strain evidence="2 3">NBRC 106553</strain>
    </source>
</reference>
<evidence type="ECO:0000313" key="2">
    <source>
        <dbReference type="EMBL" id="BAN49805.1"/>
    </source>
</evidence>
<dbReference type="PANTHER" id="PTHR36180:SF2">
    <property type="entry name" value="BRO FAMILY PROTEIN"/>
    <property type="match status" value="1"/>
</dbReference>
<evidence type="ECO:0000313" key="3">
    <source>
        <dbReference type="Proteomes" id="UP000015503"/>
    </source>
</evidence>